<dbReference type="Pfam" id="PF17939">
    <property type="entry name" value="TetR_C_30"/>
    <property type="match status" value="1"/>
</dbReference>
<accession>A0A370P0K1</accession>
<sequence length="230" mass="25427">MTSVKTLRADGLETRARLKQAAQRLFALRGMEGVTVQEIVSAAGQRNNAALHYHFGSRRDLLKELVLDGAKLIDARRQAMLDQMEATQSLSLRGLIEALTYPLLELGEQTGQYTYIRMIASVQLTDRELLREAVGDMWNHGYRRCLEHLAELLPHIPPAILQQRLSLVGMYGSAAWAAWEAAMDSQLASRFWEPAHSVSNVLDTLQAMLEAPPSASTLALLAQPPAVRGA</sequence>
<evidence type="ECO:0000256" key="2">
    <source>
        <dbReference type="PROSITE-ProRule" id="PRU00335"/>
    </source>
</evidence>
<dbReference type="InterPro" id="IPR050109">
    <property type="entry name" value="HTH-type_TetR-like_transc_reg"/>
</dbReference>
<dbReference type="InterPro" id="IPR009057">
    <property type="entry name" value="Homeodomain-like_sf"/>
</dbReference>
<dbReference type="PANTHER" id="PTHR30055:SF146">
    <property type="entry name" value="HTH-TYPE TRANSCRIPTIONAL DUAL REGULATOR CECR"/>
    <property type="match status" value="1"/>
</dbReference>
<proteinExistence type="predicted"/>
<dbReference type="InterPro" id="IPR001647">
    <property type="entry name" value="HTH_TetR"/>
</dbReference>
<evidence type="ECO:0000256" key="1">
    <source>
        <dbReference type="ARBA" id="ARBA00023125"/>
    </source>
</evidence>
<feature type="domain" description="HTH tetR-type" evidence="3">
    <location>
        <begin position="12"/>
        <end position="73"/>
    </location>
</feature>
<gene>
    <name evidence="4" type="ORF">DN412_05920</name>
</gene>
<dbReference type="RefSeq" id="WP_115013651.1">
    <property type="nucleotide sequence ID" value="NZ_QKWJ01000004.1"/>
</dbReference>
<feature type="DNA-binding region" description="H-T-H motif" evidence="2">
    <location>
        <begin position="36"/>
        <end position="55"/>
    </location>
</feature>
<dbReference type="Pfam" id="PF00440">
    <property type="entry name" value="TetR_N"/>
    <property type="match status" value="1"/>
</dbReference>
<dbReference type="AlphaFoldDB" id="A0A370P0K1"/>
<dbReference type="SUPFAM" id="SSF46689">
    <property type="entry name" value="Homeodomain-like"/>
    <property type="match status" value="1"/>
</dbReference>
<dbReference type="EMBL" id="QKWJ01000004">
    <property type="protein sequence ID" value="RDK11357.1"/>
    <property type="molecule type" value="Genomic_DNA"/>
</dbReference>
<keyword evidence="5" id="KW-1185">Reference proteome</keyword>
<dbReference type="GO" id="GO:0003700">
    <property type="term" value="F:DNA-binding transcription factor activity"/>
    <property type="evidence" value="ECO:0007669"/>
    <property type="project" value="TreeGrafter"/>
</dbReference>
<dbReference type="PANTHER" id="PTHR30055">
    <property type="entry name" value="HTH-TYPE TRANSCRIPTIONAL REGULATOR RUTR"/>
    <property type="match status" value="1"/>
</dbReference>
<dbReference type="InterPro" id="IPR041586">
    <property type="entry name" value="PsrA_TetR_C"/>
</dbReference>
<evidence type="ECO:0000313" key="5">
    <source>
        <dbReference type="Proteomes" id="UP000255165"/>
    </source>
</evidence>
<dbReference type="PROSITE" id="PS50977">
    <property type="entry name" value="HTH_TETR_2"/>
    <property type="match status" value="1"/>
</dbReference>
<keyword evidence="1 2" id="KW-0238">DNA-binding</keyword>
<organism evidence="4 5">
    <name type="scientific">Cupriavidus lacunae</name>
    <dbReference type="NCBI Taxonomy" id="2666307"/>
    <lineage>
        <taxon>Bacteria</taxon>
        <taxon>Pseudomonadati</taxon>
        <taxon>Pseudomonadota</taxon>
        <taxon>Betaproteobacteria</taxon>
        <taxon>Burkholderiales</taxon>
        <taxon>Burkholderiaceae</taxon>
        <taxon>Cupriavidus</taxon>
    </lineage>
</organism>
<dbReference type="Proteomes" id="UP000255165">
    <property type="component" value="Unassembled WGS sequence"/>
</dbReference>
<dbReference type="Gene3D" id="1.10.357.10">
    <property type="entry name" value="Tetracycline Repressor, domain 2"/>
    <property type="match status" value="1"/>
</dbReference>
<protein>
    <submittedName>
        <fullName evidence="4">TetR/AcrR family transcriptional regulator</fullName>
    </submittedName>
</protein>
<dbReference type="GO" id="GO:0000976">
    <property type="term" value="F:transcription cis-regulatory region binding"/>
    <property type="evidence" value="ECO:0007669"/>
    <property type="project" value="TreeGrafter"/>
</dbReference>
<evidence type="ECO:0000259" key="3">
    <source>
        <dbReference type="PROSITE" id="PS50977"/>
    </source>
</evidence>
<dbReference type="InterPro" id="IPR036271">
    <property type="entry name" value="Tet_transcr_reg_TetR-rel_C_sf"/>
</dbReference>
<name>A0A370P0K1_9BURK</name>
<evidence type="ECO:0000313" key="4">
    <source>
        <dbReference type="EMBL" id="RDK11357.1"/>
    </source>
</evidence>
<comment type="caution">
    <text evidence="4">The sequence shown here is derived from an EMBL/GenBank/DDBJ whole genome shotgun (WGS) entry which is preliminary data.</text>
</comment>
<reference evidence="5" key="1">
    <citation type="submission" date="2018-06" db="EMBL/GenBank/DDBJ databases">
        <authorList>
            <person name="Feng T."/>
            <person name="Jeon C.O."/>
        </authorList>
    </citation>
    <scope>NUCLEOTIDE SEQUENCE [LARGE SCALE GENOMIC DNA]</scope>
    <source>
        <strain evidence="5">S23</strain>
    </source>
</reference>
<dbReference type="SUPFAM" id="SSF48498">
    <property type="entry name" value="Tetracyclin repressor-like, C-terminal domain"/>
    <property type="match status" value="1"/>
</dbReference>